<dbReference type="KEGG" id="asue:F2A31_12780"/>
<evidence type="ECO:0000313" key="2">
    <source>
        <dbReference type="Proteomes" id="UP000325177"/>
    </source>
</evidence>
<organism evidence="1 2">
    <name type="scientific">Acinetobacter suaedae</name>
    <dbReference type="NCBI Taxonomy" id="2609668"/>
    <lineage>
        <taxon>Bacteria</taxon>
        <taxon>Pseudomonadati</taxon>
        <taxon>Pseudomonadota</taxon>
        <taxon>Gammaproteobacteria</taxon>
        <taxon>Moraxellales</taxon>
        <taxon>Moraxellaceae</taxon>
        <taxon>Acinetobacter</taxon>
    </lineage>
</organism>
<sequence length="423" mass="50332">MNSEQLQLFINQLYWCDGYQREAALRRLNGCFESTLFPHLLRKLSDYVPINRKLAAQHLLIWVERPEGVDLCIEYFLDVYAIQKRIRIVGEVEDVLVDKVAQNLDKVKSILLFKQGKLSRALFDYAKKNQLFTDIELLEISKLAHDQRIRLNWINSIVQQEASCLKQEFIQTRYFDVKKVILYKLFEMGELDIKLLLAAFNSSCLSIMDFSIFALKKQNFDFYNYFYEMRLLVLPNEKVKSCLLQMVLLKWDKRDFNFFIDKLGDESSLFMILYKALKSGYLLSSEVVDLLYRKQVKLPFYLLGKFVGLGGFQPQEVDELYHLSNDPISLTQRLNIYGSLSFWDKLEYLTILWRYCSIQEEKDTLKERVEDLLNLVKYQYYAPVWTKDNKDKGVILFEAMGNEYKLMPHYHEEYQQLKRLIFK</sequence>
<keyword evidence="2" id="KW-1185">Reference proteome</keyword>
<dbReference type="AlphaFoldDB" id="A0A5P1UUV8"/>
<name>A0A5P1UUV8_9GAMM</name>
<dbReference type="Proteomes" id="UP000325177">
    <property type="component" value="Chromosome"/>
</dbReference>
<gene>
    <name evidence="1" type="ORF">F2A31_12780</name>
</gene>
<evidence type="ECO:0000313" key="1">
    <source>
        <dbReference type="EMBL" id="QER40525.1"/>
    </source>
</evidence>
<dbReference type="EMBL" id="CP043909">
    <property type="protein sequence ID" value="QER40525.1"/>
    <property type="molecule type" value="Genomic_DNA"/>
</dbReference>
<reference evidence="1 2" key="1">
    <citation type="submission" date="2019-09" db="EMBL/GenBank/DDBJ databases">
        <title>Acinetobacter sp. C16S1 isolated from saline soil.</title>
        <authorList>
            <person name="Xu L."/>
            <person name="Sun J.-Q."/>
        </authorList>
    </citation>
    <scope>NUCLEOTIDE SEQUENCE [LARGE SCALE GENOMIC DNA]</scope>
    <source>
        <strain evidence="1 2">C16S1</strain>
    </source>
</reference>
<dbReference type="RefSeq" id="WP_150026707.1">
    <property type="nucleotide sequence ID" value="NZ_CP043909.1"/>
</dbReference>
<proteinExistence type="predicted"/>
<protein>
    <submittedName>
        <fullName evidence="1">Uncharacterized protein</fullName>
    </submittedName>
</protein>
<accession>A0A5P1UUV8</accession>